<dbReference type="PROSITE" id="PS50075">
    <property type="entry name" value="CARRIER"/>
    <property type="match status" value="1"/>
</dbReference>
<dbReference type="Gene3D" id="2.30.38.10">
    <property type="entry name" value="Luciferase, Domain 3"/>
    <property type="match status" value="1"/>
</dbReference>
<dbReference type="EMBL" id="JAFFZE010000004">
    <property type="protein sequence ID" value="MCT2581923.1"/>
    <property type="molecule type" value="Genomic_DNA"/>
</dbReference>
<dbReference type="Gene3D" id="3.30.559.30">
    <property type="entry name" value="Nonribosomal peptide synthetase, condensation domain"/>
    <property type="match status" value="2"/>
</dbReference>
<protein>
    <submittedName>
        <fullName evidence="6">Amino acid adenylation domain-containing protein</fullName>
    </submittedName>
</protein>
<sequence length="2283" mass="249163">MSSVLSFPQQRLWFLDQLLPGNTAYTVSWAARLRGALDLDALTWSLGRIVERHETLRTRFPATDGEPAQVVEPPAPVDLPVVECAGDRVRDLIAEDIGTPFDLRTAPPLRMRLYRLGPDEHVLSVVVHHILVDGWSTGLFFGELAALYTARATGQPDPLAPLPAQYRDMARWQHEQLDGGSLAATLDWWREHLDGAPALLSLPTDRPRPTVQTFDGSTHQLTLPAELWRAITEAGRPHRATPFMVLHAALSALLHRLTGATDLVIGSPMAGRTRPEHERLIGMFTTTLPMRVGLDGDPTVAELLARTRTTALGAFAHADLPFEKLVDELRPERVMSHNPLVQVMLTLQNTQARGGVDTGDTAAGLSIEHFPMDLDAAFVDLWLEVRPPTAPGGDALARFTYKSDLFDAETVARVAARYETLLRDLTEHPDTPVSRLRLLSDAEHALVVDEFGAPAPEPVVTDTLADVFARQAARTPDAVAASCGDRRVTYAELNRAANRLAHRLRALGVGQDVLVAVCANRDLELLAGTLAVLKAGGAYVPLDPTNPDERLRFVLGDTGARLMLTEAALADRFTEFAGEVVELDGCLSEQDGDDTDPPVTAGPDNLAYVIYTSGSTGRPKGVMIAQRQVVRLMTSAAEHYDTGADDVWSMVHSHAFDVSVWEMWGAFSSGGRLVVVPGETVRDQDALADLLRAERVTVLSQTPPAFRALRASMTASGRSFRDLAVRTVVFGGDALHVREFEDWFAEHGDAVPVLVNMYGITETTVHTTYKRLTTVDLDGAASSPVGRALGDLYLYVLDRHLRPVPVGVPGELFVAGPGLARGYLNRPGLTADRFLPEPFSGRPGARMYRSGDLVRWLPDGALDYLGRADRQVKIRGYRIEPGEIESVLLEHPVVGEAVVVPRTDQHGQQDLVGYLAPRAGSEQLGDLVDRSSGEAVEGWNEVFDLAFGGESDPFAGWNSSYTGQPIERDAMTAWLDDAVERVRALRPRRVLDVGCGTGLFLDKLAGECEHYVGTDFSGAALAAARKRAEDAGLGPDRVELRRLAADELGKLGDQRFDVVLLDSVAQYFPSVDYLLGVLDGIVELVAPGGHVFVGDVRHLGLLEAFHTSVERYRAADTDPTADLRTRVAQRVGDENELLVDPALFRALPGRLPRVAGVDVLLQRGRYGTEMERFRYDVLLRVEPAGSATPAESVAWSDVEGFRRWLAEHRPAAATVRGIPNARVAEELRAVSVLAGGSAPRTVGELAAVLADTPGVDPEDLAEAAEALGYRVWPRWSGDPGLFDLTVAAEGVEPPAEPVEPPSERVDWTRFANFCLRDRWEAEVVPALREHLAERLPGHMIPARFVVLDRLPLNRSGKVDRDRLPPTTATRVEDETFVAPRDETERLLASVWAEVLGLTRVGVTDDFFAVGGDSLRSVQVVGRARAEGLELSARQLFEHPTIERLAEVARPAETAPTVVAATPAQLLLAAEPVATVDVAVTDPVDPGLLDAALAFLARRHDVLRLGRDVGGTWSPRPVEPAVRWLAAADQETLRTAAVDALDPALGVVAFAGTGADSPTPRLALAVHRPALDEHGIGVLLAELGVAYRQLADGAAVRLPGRPAGFAAWAGDQPTPVVEPFTPEPGPVVEVAVPSEQVAAVTGRLAAAHRMSPVEALLTATVLTARGDGPVWVRHRDHAADGLGRFDVVHALSAAGDLSDLKEDLRAGHPAPLTERPAIMVHAVTTRRADEDAMLRPEPGPVLVDRIASRADVLVRFDGDTATVHVAGPEAVDVAERVRAGLAELAARPDEGSCTPSDFPLAGLDRATLRAVFGDGRDVEDVYPVGPQQDWMLGRYQELADRSLYGFDLTWAGDDIDPDLWLRAWEIVTARQPALRAGFVTEGVPRPLLAVRREVPVRFHFEDWRHLDAEEQGRRWYEHMDRLYTEGFDLTEPGQFRHALFQVGPRTYWWTWFVNYLMLDGISFYRAFHEAETVYRALVAGREPELPPLVAPTRYVDWFERRDLTEDLSHWRDRLAGFTEVTPLAAGLGAHPDAPARPQRTGRASMLNRKLSTALRVTARRHQLTLYSLFQAAWSLLLHDATGREDILFGNVVAGRPDEVPGAERVIGYCNLHLPARVAVTPEAPLLRWLRALQAEQVDDRAHQWVPLRRIRETSELPGDGHLYESCLFFMDGPLRAAPTSGTWRRVIGAANTEHPLRVVIGPAESISMSLVYNPGTFDDDRMDLVLRKVTAALVTMSRSLDGTVADLLAAMADPPEVPIISRENQLLFNQASPATNPTLDLTGG</sequence>
<dbReference type="SMART" id="SM00823">
    <property type="entry name" value="PKS_PP"/>
    <property type="match status" value="1"/>
</dbReference>
<dbReference type="InterPro" id="IPR029063">
    <property type="entry name" value="SAM-dependent_MTases_sf"/>
</dbReference>
<dbReference type="CDD" id="cd17643">
    <property type="entry name" value="A_NRPS_Cytc1-like"/>
    <property type="match status" value="1"/>
</dbReference>
<dbReference type="CDD" id="cd02440">
    <property type="entry name" value="AdoMet_MTases"/>
    <property type="match status" value="1"/>
</dbReference>
<dbReference type="CDD" id="cd19531">
    <property type="entry name" value="LCL_NRPS-like"/>
    <property type="match status" value="1"/>
</dbReference>
<accession>A0ABT2J243</accession>
<dbReference type="InterPro" id="IPR013217">
    <property type="entry name" value="Methyltransf_12"/>
</dbReference>
<evidence type="ECO:0000256" key="1">
    <source>
        <dbReference type="ARBA" id="ARBA00001957"/>
    </source>
</evidence>
<dbReference type="InterPro" id="IPR045851">
    <property type="entry name" value="AMP-bd_C_sf"/>
</dbReference>
<dbReference type="Proteomes" id="UP001156441">
    <property type="component" value="Unassembled WGS sequence"/>
</dbReference>
<dbReference type="Pfam" id="PF08242">
    <property type="entry name" value="Methyltransf_12"/>
    <property type="match status" value="1"/>
</dbReference>
<evidence type="ECO:0000313" key="6">
    <source>
        <dbReference type="EMBL" id="MCT2581923.1"/>
    </source>
</evidence>
<dbReference type="InterPro" id="IPR010071">
    <property type="entry name" value="AA_adenyl_dom"/>
</dbReference>
<keyword evidence="4" id="KW-0677">Repeat</keyword>
<dbReference type="PROSITE" id="PS00012">
    <property type="entry name" value="PHOSPHOPANTETHEINE"/>
    <property type="match status" value="1"/>
</dbReference>
<dbReference type="InterPro" id="IPR009081">
    <property type="entry name" value="PP-bd_ACP"/>
</dbReference>
<dbReference type="SUPFAM" id="SSF53335">
    <property type="entry name" value="S-adenosyl-L-methionine-dependent methyltransferases"/>
    <property type="match status" value="1"/>
</dbReference>
<proteinExistence type="predicted"/>
<evidence type="ECO:0000256" key="3">
    <source>
        <dbReference type="ARBA" id="ARBA00022553"/>
    </source>
</evidence>
<dbReference type="SUPFAM" id="SSF56801">
    <property type="entry name" value="Acetyl-CoA synthetase-like"/>
    <property type="match status" value="1"/>
</dbReference>
<comment type="cofactor">
    <cofactor evidence="1">
        <name>pantetheine 4'-phosphate</name>
        <dbReference type="ChEBI" id="CHEBI:47942"/>
    </cofactor>
</comment>
<dbReference type="RefSeq" id="WP_260189279.1">
    <property type="nucleotide sequence ID" value="NZ_JAFFZE010000004.1"/>
</dbReference>
<dbReference type="InterPro" id="IPR020845">
    <property type="entry name" value="AMP-binding_CS"/>
</dbReference>
<feature type="domain" description="Carrier" evidence="5">
    <location>
        <begin position="1378"/>
        <end position="1452"/>
    </location>
</feature>
<evidence type="ECO:0000256" key="2">
    <source>
        <dbReference type="ARBA" id="ARBA00022450"/>
    </source>
</evidence>
<dbReference type="InterPro" id="IPR023213">
    <property type="entry name" value="CAT-like_dom_sf"/>
</dbReference>
<evidence type="ECO:0000256" key="4">
    <source>
        <dbReference type="ARBA" id="ARBA00022737"/>
    </source>
</evidence>
<dbReference type="Gene3D" id="3.30.300.30">
    <property type="match status" value="2"/>
</dbReference>
<dbReference type="InterPro" id="IPR036736">
    <property type="entry name" value="ACP-like_sf"/>
</dbReference>
<dbReference type="PANTHER" id="PTHR45527">
    <property type="entry name" value="NONRIBOSOMAL PEPTIDE SYNTHETASE"/>
    <property type="match status" value="1"/>
</dbReference>
<dbReference type="SUPFAM" id="SSF52777">
    <property type="entry name" value="CoA-dependent acyltransferases"/>
    <property type="match status" value="5"/>
</dbReference>
<dbReference type="InterPro" id="IPR020806">
    <property type="entry name" value="PKS_PP-bd"/>
</dbReference>
<dbReference type="Pfam" id="PF13193">
    <property type="entry name" value="AMP-binding_C"/>
    <property type="match status" value="1"/>
</dbReference>
<keyword evidence="2" id="KW-0596">Phosphopantetheine</keyword>
<dbReference type="InterPro" id="IPR000873">
    <property type="entry name" value="AMP-dep_synth/lig_dom"/>
</dbReference>
<name>A0ABT2J243_9PSEU</name>
<dbReference type="PANTHER" id="PTHR45527:SF1">
    <property type="entry name" value="FATTY ACID SYNTHASE"/>
    <property type="match status" value="1"/>
</dbReference>
<dbReference type="Pfam" id="PF00668">
    <property type="entry name" value="Condensation"/>
    <property type="match status" value="2"/>
</dbReference>
<dbReference type="Pfam" id="PF00550">
    <property type="entry name" value="PP-binding"/>
    <property type="match status" value="1"/>
</dbReference>
<dbReference type="Pfam" id="PF00501">
    <property type="entry name" value="AMP-binding"/>
    <property type="match status" value="1"/>
</dbReference>
<dbReference type="SUPFAM" id="SSF47336">
    <property type="entry name" value="ACP-like"/>
    <property type="match status" value="1"/>
</dbReference>
<keyword evidence="7" id="KW-1185">Reference proteome</keyword>
<gene>
    <name evidence="6" type="ORF">JT362_02155</name>
</gene>
<organism evidence="6 7">
    <name type="scientific">Actinophytocola gossypii</name>
    <dbReference type="NCBI Taxonomy" id="2812003"/>
    <lineage>
        <taxon>Bacteria</taxon>
        <taxon>Bacillati</taxon>
        <taxon>Actinomycetota</taxon>
        <taxon>Actinomycetes</taxon>
        <taxon>Pseudonocardiales</taxon>
        <taxon>Pseudonocardiaceae</taxon>
    </lineage>
</organism>
<dbReference type="Gene3D" id="1.10.1200.10">
    <property type="entry name" value="ACP-like"/>
    <property type="match status" value="1"/>
</dbReference>
<evidence type="ECO:0000313" key="7">
    <source>
        <dbReference type="Proteomes" id="UP001156441"/>
    </source>
</evidence>
<keyword evidence="3" id="KW-0597">Phosphoprotein</keyword>
<dbReference type="Gene3D" id="3.40.50.150">
    <property type="entry name" value="Vaccinia Virus protein VP39"/>
    <property type="match status" value="1"/>
</dbReference>
<dbReference type="NCBIfam" id="TIGR01733">
    <property type="entry name" value="AA-adenyl-dom"/>
    <property type="match status" value="1"/>
</dbReference>
<evidence type="ECO:0000259" key="5">
    <source>
        <dbReference type="PROSITE" id="PS50075"/>
    </source>
</evidence>
<dbReference type="Gene3D" id="3.30.559.10">
    <property type="entry name" value="Chloramphenicol acetyltransferase-like domain"/>
    <property type="match status" value="3"/>
</dbReference>
<dbReference type="InterPro" id="IPR006162">
    <property type="entry name" value="Ppantetheine_attach_site"/>
</dbReference>
<dbReference type="InterPro" id="IPR025110">
    <property type="entry name" value="AMP-bd_C"/>
</dbReference>
<comment type="caution">
    <text evidence="6">The sequence shown here is derived from an EMBL/GenBank/DDBJ whole genome shotgun (WGS) entry which is preliminary data.</text>
</comment>
<reference evidence="6 7" key="1">
    <citation type="submission" date="2021-02" db="EMBL/GenBank/DDBJ databases">
        <title>Actinophytocola xerophila sp. nov., isolated from soil of cotton cropping field.</title>
        <authorList>
            <person name="Huang R."/>
            <person name="Chen X."/>
            <person name="Ge X."/>
            <person name="Liu W."/>
        </authorList>
    </citation>
    <scope>NUCLEOTIDE SEQUENCE [LARGE SCALE GENOMIC DNA]</scope>
    <source>
        <strain evidence="6 7">S1-96</strain>
    </source>
</reference>
<dbReference type="PROSITE" id="PS00455">
    <property type="entry name" value="AMP_BINDING"/>
    <property type="match status" value="1"/>
</dbReference>
<dbReference type="InterPro" id="IPR001242">
    <property type="entry name" value="Condensation_dom"/>
</dbReference>
<dbReference type="Gene3D" id="3.40.50.980">
    <property type="match status" value="2"/>
</dbReference>